<dbReference type="KEGG" id="rsz:130498963"/>
<sequence>MYHLRMIFTLKRPFYLFNATSGFISLDCGLSANDPPYTDPSNKLTFSSDAKFVEGGKSGTIQKHLESTYYKAYTTLRYFPDGIRHCYSLNVTQDIRYLVRASFVYGNYDGMDSHPNFDLYIGRTWWETISNRFEDPNNNWSSQKSLDKEYTTSTEVIHTTWSNTLQVCLVKTDKTVPFISALELRPLSNNVYASRSGSLKRMARVYFSNSSHAIRYPDDVHDRPWSAFSSEDLKIINNNTGITESSNPYDLPLAAIMTAAIPTNASSPLSITWTTNSTDQFHVYLHFLELLALRANESRMFDIVVNGDITSSAYSPSDSIVDTVSNKVPLNCNNSECSLELRKTDDSTLPPLLSAIEIFTVLKILESATYEDDVIAFETILAAYALSNGSGDPCVPKPSQYLKCSNNTDSSVPLRIISLNLSSIGLSGVISPTIQNLTDLKVLDLSRNKLTGGLPDFLSNMVALSFIYPANLDGILLFHNRDLSYNSLSGPVSQALLNSQKERGLVLKLQGNPKLNVNTTSKKEFPVAVVASVASVAIVLVVLVVLYICLGKRWSKREGRVVAAN</sequence>
<organism evidence="8 9">
    <name type="scientific">Raphanus sativus</name>
    <name type="common">Radish</name>
    <name type="synonym">Raphanus raphanistrum var. sativus</name>
    <dbReference type="NCBI Taxonomy" id="3726"/>
    <lineage>
        <taxon>Eukaryota</taxon>
        <taxon>Viridiplantae</taxon>
        <taxon>Streptophyta</taxon>
        <taxon>Embryophyta</taxon>
        <taxon>Tracheophyta</taxon>
        <taxon>Spermatophyta</taxon>
        <taxon>Magnoliopsida</taxon>
        <taxon>eudicotyledons</taxon>
        <taxon>Gunneridae</taxon>
        <taxon>Pentapetalae</taxon>
        <taxon>rosids</taxon>
        <taxon>malvids</taxon>
        <taxon>Brassicales</taxon>
        <taxon>Brassicaceae</taxon>
        <taxon>Brassiceae</taxon>
        <taxon>Raphanus</taxon>
    </lineage>
</organism>
<dbReference type="Pfam" id="PF12819">
    <property type="entry name" value="Malectin_like"/>
    <property type="match status" value="1"/>
</dbReference>
<dbReference type="InterPro" id="IPR001611">
    <property type="entry name" value="Leu-rich_rpt"/>
</dbReference>
<comment type="subcellular location">
    <subcellularLocation>
        <location evidence="1">Membrane</location>
        <topology evidence="1">Single-pass membrane protein</topology>
    </subcellularLocation>
</comment>
<name>A0A9W3CB47_RAPSA</name>
<evidence type="ECO:0000256" key="5">
    <source>
        <dbReference type="ARBA" id="ARBA00023136"/>
    </source>
</evidence>
<dbReference type="InterPro" id="IPR032675">
    <property type="entry name" value="LRR_dom_sf"/>
</dbReference>
<dbReference type="GO" id="GO:0016020">
    <property type="term" value="C:membrane"/>
    <property type="evidence" value="ECO:0007669"/>
    <property type="project" value="UniProtKB-SubCell"/>
</dbReference>
<keyword evidence="3" id="KW-0732">Signal</keyword>
<dbReference type="Gene3D" id="3.80.10.10">
    <property type="entry name" value="Ribonuclease Inhibitor"/>
    <property type="match status" value="1"/>
</dbReference>
<dbReference type="InterPro" id="IPR024788">
    <property type="entry name" value="Malectin-like_Carb-bd_dom"/>
</dbReference>
<dbReference type="GeneID" id="130498963"/>
<feature type="domain" description="Malectin-like" evidence="7">
    <location>
        <begin position="26"/>
        <end position="361"/>
    </location>
</feature>
<evidence type="ECO:0000256" key="1">
    <source>
        <dbReference type="ARBA" id="ARBA00004167"/>
    </source>
</evidence>
<keyword evidence="2 6" id="KW-0812">Transmembrane</keyword>
<dbReference type="RefSeq" id="XP_056848807.1">
    <property type="nucleotide sequence ID" value="XM_056992827.1"/>
</dbReference>
<dbReference type="PANTHER" id="PTHR45631">
    <property type="entry name" value="OS07G0107800 PROTEIN-RELATED"/>
    <property type="match status" value="1"/>
</dbReference>
<keyword evidence="8" id="KW-1185">Reference proteome</keyword>
<reference evidence="9" key="2">
    <citation type="submission" date="2025-08" db="UniProtKB">
        <authorList>
            <consortium name="RefSeq"/>
        </authorList>
    </citation>
    <scope>IDENTIFICATION</scope>
    <source>
        <tissue evidence="9">Leaf</tissue>
    </source>
</reference>
<evidence type="ECO:0000313" key="8">
    <source>
        <dbReference type="Proteomes" id="UP000504610"/>
    </source>
</evidence>
<evidence type="ECO:0000256" key="3">
    <source>
        <dbReference type="ARBA" id="ARBA00022729"/>
    </source>
</evidence>
<dbReference type="AlphaFoldDB" id="A0A9W3CB47"/>
<accession>A0A9W3CB47</accession>
<dbReference type="PANTHER" id="PTHR45631:SF22">
    <property type="entry name" value="LRR RECEPTOR-LIKE SERINE_THREONINE-PROTEIN KINASE PAM74-RELATED"/>
    <property type="match status" value="1"/>
</dbReference>
<evidence type="ECO:0000259" key="7">
    <source>
        <dbReference type="Pfam" id="PF12819"/>
    </source>
</evidence>
<dbReference type="Proteomes" id="UP000504610">
    <property type="component" value="Chromosome 8"/>
</dbReference>
<evidence type="ECO:0000313" key="9">
    <source>
        <dbReference type="RefSeq" id="XP_056848807.1"/>
    </source>
</evidence>
<evidence type="ECO:0000256" key="6">
    <source>
        <dbReference type="SAM" id="Phobius"/>
    </source>
</evidence>
<feature type="transmembrane region" description="Helical" evidence="6">
    <location>
        <begin position="525"/>
        <end position="550"/>
    </location>
</feature>
<keyword evidence="5 6" id="KW-0472">Membrane</keyword>
<reference evidence="8" key="1">
    <citation type="journal article" date="2019" name="Database">
        <title>The radish genome database (RadishGD): an integrated information resource for radish genomics.</title>
        <authorList>
            <person name="Yu H.J."/>
            <person name="Baek S."/>
            <person name="Lee Y.J."/>
            <person name="Cho A."/>
            <person name="Mun J.H."/>
        </authorList>
    </citation>
    <scope>NUCLEOTIDE SEQUENCE [LARGE SCALE GENOMIC DNA]</scope>
    <source>
        <strain evidence="8">cv. WK10039</strain>
    </source>
</reference>
<gene>
    <name evidence="9" type="primary">LOC130498963</name>
</gene>
<evidence type="ECO:0000256" key="2">
    <source>
        <dbReference type="ARBA" id="ARBA00022692"/>
    </source>
</evidence>
<dbReference type="SUPFAM" id="SSF52058">
    <property type="entry name" value="L domain-like"/>
    <property type="match status" value="1"/>
</dbReference>
<protein>
    <submittedName>
        <fullName evidence="9">Probable LRR receptor-like serine/threonine-protein kinase At1g07560</fullName>
    </submittedName>
</protein>
<dbReference type="Pfam" id="PF00560">
    <property type="entry name" value="LRR_1"/>
    <property type="match status" value="1"/>
</dbReference>
<evidence type="ECO:0000256" key="4">
    <source>
        <dbReference type="ARBA" id="ARBA00022989"/>
    </source>
</evidence>
<keyword evidence="4 6" id="KW-1133">Transmembrane helix</keyword>
<dbReference type="OrthoDB" id="1103872at2759"/>
<proteinExistence type="predicted"/>